<evidence type="ECO:0000313" key="3">
    <source>
        <dbReference type="Proteomes" id="UP000462014"/>
    </source>
</evidence>
<dbReference type="Gene3D" id="3.40.50.2000">
    <property type="entry name" value="Glycogen Phosphorylase B"/>
    <property type="match status" value="2"/>
</dbReference>
<keyword evidence="3" id="KW-1185">Reference proteome</keyword>
<dbReference type="InterPro" id="IPR035461">
    <property type="entry name" value="GmhA/DiaA"/>
</dbReference>
<dbReference type="PROSITE" id="PS51464">
    <property type="entry name" value="SIS"/>
    <property type="match status" value="1"/>
</dbReference>
<dbReference type="PANTHER" id="PTHR45947">
    <property type="entry name" value="SULFOQUINOVOSYL TRANSFERASE SQD2"/>
    <property type="match status" value="1"/>
</dbReference>
<dbReference type="Pfam" id="PF00534">
    <property type="entry name" value="Glycos_transf_1"/>
    <property type="match status" value="1"/>
</dbReference>
<feature type="domain" description="SIS" evidence="1">
    <location>
        <begin position="453"/>
        <end position="613"/>
    </location>
</feature>
<dbReference type="AlphaFoldDB" id="A0A7K1SSV7"/>
<keyword evidence="2" id="KW-0808">Transferase</keyword>
<proteinExistence type="predicted"/>
<organism evidence="2 3">
    <name type="scientific">Mucilaginibacter arboris</name>
    <dbReference type="NCBI Taxonomy" id="2682090"/>
    <lineage>
        <taxon>Bacteria</taxon>
        <taxon>Pseudomonadati</taxon>
        <taxon>Bacteroidota</taxon>
        <taxon>Sphingobacteriia</taxon>
        <taxon>Sphingobacteriales</taxon>
        <taxon>Sphingobacteriaceae</taxon>
        <taxon>Mucilaginibacter</taxon>
    </lineage>
</organism>
<dbReference type="Pfam" id="PF13580">
    <property type="entry name" value="SIS_2"/>
    <property type="match status" value="1"/>
</dbReference>
<accession>A0A7K1SSV7</accession>
<dbReference type="CDD" id="cd05006">
    <property type="entry name" value="SIS_GmhA"/>
    <property type="match status" value="1"/>
</dbReference>
<reference evidence="2 3" key="1">
    <citation type="submission" date="2019-12" db="EMBL/GenBank/DDBJ databases">
        <title>Mucilaginibacter sp. HMF7410 genome sequencing and assembly.</title>
        <authorList>
            <person name="Kang H."/>
            <person name="Cha I."/>
            <person name="Kim H."/>
            <person name="Joh K."/>
        </authorList>
    </citation>
    <scope>NUCLEOTIDE SEQUENCE [LARGE SCALE GENOMIC DNA]</scope>
    <source>
        <strain evidence="2 3">HMF7410</strain>
    </source>
</reference>
<dbReference type="CDD" id="cd03800">
    <property type="entry name" value="GT4_sucrose_synthase"/>
    <property type="match status" value="1"/>
</dbReference>
<dbReference type="InterPro" id="IPR028098">
    <property type="entry name" value="Glyco_trans_4-like_N"/>
</dbReference>
<sequence length="624" mass="69157">MKNRIAFISEHASPLAMLGGVDSGGQNVYVGELAKHIAQSGYEVDIFTRRDDARFPEIVSWVQGVRIIHITAGPENFIPKEDLLQYMPDFTAEMVAFIAREQVDYALVHANFWMSGLVACNLKKQLKIPFVITYHALGHVRRIHQGEQDKFPKERILIEEDIARKADQIIAECPQDQEDLINYYNADPNNITIIPCGFCPTEFYPIDKKLARMILNLETNENIILQLGRMVPRKGIDNVIRALVKVKKTDTPLRLVVVGGETDNPDTDQNPEMLRLKKLAADHGVLADVTFVGRKNRDILKYYYAAADIFITTPWYEPFGITPLEAMACGTPVIGANVGGIKHSVADGRTGFLVPPNNPDALAQRIFELISDKKLLNDMRDNAIRRVNALFTWHKISEMAISMYEKIIHGNAFGSEEDNELMLIDQAFDKAADTFLRAKRALRIPVAQAATLISNALAADKKLLVCGNGGSAAGSLHFTSEMMGHFESSERQGLPVISLAADTSVLTGFANDIGFDDVFSRQIETYGKKGDILLCMSTSGQSVNIVNAIKVAHKKHMTCIALLGKGGGDAATYAHLNIIVPSNSPHRIQEIHLHLLHTISRLVENHLSTRKNKTTKITKTASVK</sequence>
<dbReference type="GO" id="GO:0097367">
    <property type="term" value="F:carbohydrate derivative binding"/>
    <property type="evidence" value="ECO:0007669"/>
    <property type="project" value="InterPro"/>
</dbReference>
<dbReference type="Proteomes" id="UP000462014">
    <property type="component" value="Unassembled WGS sequence"/>
</dbReference>
<dbReference type="GO" id="GO:1901135">
    <property type="term" value="P:carbohydrate derivative metabolic process"/>
    <property type="evidence" value="ECO:0007669"/>
    <property type="project" value="InterPro"/>
</dbReference>
<protein>
    <submittedName>
        <fullName evidence="2">Glycosyltransferase</fullName>
    </submittedName>
</protein>
<comment type="caution">
    <text evidence="2">The sequence shown here is derived from an EMBL/GenBank/DDBJ whole genome shotgun (WGS) entry which is preliminary data.</text>
</comment>
<evidence type="ECO:0000259" key="1">
    <source>
        <dbReference type="PROSITE" id="PS51464"/>
    </source>
</evidence>
<dbReference type="InterPro" id="IPR001347">
    <property type="entry name" value="SIS_dom"/>
</dbReference>
<dbReference type="SUPFAM" id="SSF53756">
    <property type="entry name" value="UDP-Glycosyltransferase/glycogen phosphorylase"/>
    <property type="match status" value="1"/>
</dbReference>
<gene>
    <name evidence="2" type="ORF">GO621_02150</name>
</gene>
<dbReference type="EMBL" id="WPIK01000002">
    <property type="protein sequence ID" value="MVN20337.1"/>
    <property type="molecule type" value="Genomic_DNA"/>
</dbReference>
<dbReference type="PANTHER" id="PTHR45947:SF3">
    <property type="entry name" value="SULFOQUINOVOSYL TRANSFERASE SQD2"/>
    <property type="match status" value="1"/>
</dbReference>
<dbReference type="GO" id="GO:0016757">
    <property type="term" value="F:glycosyltransferase activity"/>
    <property type="evidence" value="ECO:0007669"/>
    <property type="project" value="InterPro"/>
</dbReference>
<name>A0A7K1SSV7_9SPHI</name>
<dbReference type="Pfam" id="PF13439">
    <property type="entry name" value="Glyco_transf_4"/>
    <property type="match status" value="1"/>
</dbReference>
<dbReference type="InterPro" id="IPR050194">
    <property type="entry name" value="Glycosyltransferase_grp1"/>
</dbReference>
<dbReference type="SUPFAM" id="SSF53697">
    <property type="entry name" value="SIS domain"/>
    <property type="match status" value="1"/>
</dbReference>
<dbReference type="RefSeq" id="WP_157563769.1">
    <property type="nucleotide sequence ID" value="NZ_WPIK01000002.1"/>
</dbReference>
<dbReference type="InterPro" id="IPR046348">
    <property type="entry name" value="SIS_dom_sf"/>
</dbReference>
<dbReference type="InterPro" id="IPR001296">
    <property type="entry name" value="Glyco_trans_1"/>
</dbReference>
<dbReference type="Gene3D" id="3.40.50.10490">
    <property type="entry name" value="Glucose-6-phosphate isomerase like protein, domain 1"/>
    <property type="match status" value="1"/>
</dbReference>
<evidence type="ECO:0000313" key="2">
    <source>
        <dbReference type="EMBL" id="MVN20337.1"/>
    </source>
</evidence>